<organism evidence="1 2">
    <name type="scientific">Hyphomicrobium facile</name>
    <dbReference type="NCBI Taxonomy" id="51670"/>
    <lineage>
        <taxon>Bacteria</taxon>
        <taxon>Pseudomonadati</taxon>
        <taxon>Pseudomonadota</taxon>
        <taxon>Alphaproteobacteria</taxon>
        <taxon>Hyphomicrobiales</taxon>
        <taxon>Hyphomicrobiaceae</taxon>
        <taxon>Hyphomicrobium</taxon>
    </lineage>
</organism>
<dbReference type="OrthoDB" id="7597230at2"/>
<dbReference type="Proteomes" id="UP000199423">
    <property type="component" value="Unassembled WGS sequence"/>
</dbReference>
<sequence length="111" mass="12886">MARDVWTECMRRQLGGSTKEERDRVETVLREWDYEYHKAFTRQIRCEARCRDGHACRAPSMRNGRCKLHGGKSTGAKTPGGIERIRQAQYRRWACVRAARSSASLPERSSR</sequence>
<reference evidence="2" key="1">
    <citation type="submission" date="2016-10" db="EMBL/GenBank/DDBJ databases">
        <authorList>
            <person name="Varghese N."/>
            <person name="Submissions S."/>
        </authorList>
    </citation>
    <scope>NUCLEOTIDE SEQUENCE [LARGE SCALE GENOMIC DNA]</scope>
    <source>
        <strain evidence="2">DSM 1565</strain>
    </source>
</reference>
<evidence type="ECO:0000313" key="1">
    <source>
        <dbReference type="EMBL" id="SFV25800.1"/>
    </source>
</evidence>
<gene>
    <name evidence="1" type="ORF">SAMN04488557_0143</name>
</gene>
<accession>A0A1I7MTS6</accession>
<protein>
    <submittedName>
        <fullName evidence="1">Uncharacterized protein</fullName>
    </submittedName>
</protein>
<dbReference type="AlphaFoldDB" id="A0A1I7MTS6"/>
<keyword evidence="2" id="KW-1185">Reference proteome</keyword>
<proteinExistence type="predicted"/>
<name>A0A1I7MTS6_9HYPH</name>
<dbReference type="NCBIfam" id="NF041373">
    <property type="entry name" value="HGG_STG"/>
    <property type="match status" value="1"/>
</dbReference>
<evidence type="ECO:0000313" key="2">
    <source>
        <dbReference type="Proteomes" id="UP000199423"/>
    </source>
</evidence>
<dbReference type="RefSeq" id="WP_143111293.1">
    <property type="nucleotide sequence ID" value="NZ_FPCH01000001.1"/>
</dbReference>
<dbReference type="EMBL" id="FPCH01000001">
    <property type="protein sequence ID" value="SFV25800.1"/>
    <property type="molecule type" value="Genomic_DNA"/>
</dbReference>
<dbReference type="InterPro" id="IPR047675">
    <property type="entry name" value="Putative_zinc-bd"/>
</dbReference>